<dbReference type="InterPro" id="IPR001279">
    <property type="entry name" value="Metallo-B-lactamas"/>
</dbReference>
<dbReference type="Proteomes" id="UP001374803">
    <property type="component" value="Chromosome"/>
</dbReference>
<dbReference type="InterPro" id="IPR000396">
    <property type="entry name" value="Pdiesterase2"/>
</dbReference>
<dbReference type="Pfam" id="PF12706">
    <property type="entry name" value="Lactamase_B_2"/>
    <property type="match status" value="1"/>
</dbReference>
<dbReference type="CDD" id="cd07735">
    <property type="entry name" value="class_II_PDE_MBL-fold"/>
    <property type="match status" value="1"/>
</dbReference>
<organism evidence="2 3">
    <name type="scientific">Pendulispora rubella</name>
    <dbReference type="NCBI Taxonomy" id="2741070"/>
    <lineage>
        <taxon>Bacteria</taxon>
        <taxon>Pseudomonadati</taxon>
        <taxon>Myxococcota</taxon>
        <taxon>Myxococcia</taxon>
        <taxon>Myxococcales</taxon>
        <taxon>Sorangiineae</taxon>
        <taxon>Pendulisporaceae</taxon>
        <taxon>Pendulispora</taxon>
    </lineage>
</organism>
<evidence type="ECO:0000313" key="3">
    <source>
        <dbReference type="Proteomes" id="UP001374803"/>
    </source>
</evidence>
<dbReference type="PRINTS" id="PR00388">
    <property type="entry name" value="PDIESTERASE2"/>
</dbReference>
<dbReference type="InterPro" id="IPR036866">
    <property type="entry name" value="RibonucZ/Hydroxyglut_hydro"/>
</dbReference>
<evidence type="ECO:0000259" key="1">
    <source>
        <dbReference type="SMART" id="SM00849"/>
    </source>
</evidence>
<reference evidence="2" key="1">
    <citation type="submission" date="2021-12" db="EMBL/GenBank/DDBJ databases">
        <title>Discovery of the Pendulisporaceae a myxobacterial family with distinct sporulation behavior and unique specialized metabolism.</title>
        <authorList>
            <person name="Garcia R."/>
            <person name="Popoff A."/>
            <person name="Bader C.D."/>
            <person name="Loehr J."/>
            <person name="Walesch S."/>
            <person name="Walt C."/>
            <person name="Boldt J."/>
            <person name="Bunk B."/>
            <person name="Haeckl F.J.F.P.J."/>
            <person name="Gunesch A.P."/>
            <person name="Birkelbach J."/>
            <person name="Nuebel U."/>
            <person name="Pietschmann T."/>
            <person name="Bach T."/>
            <person name="Mueller R."/>
        </authorList>
    </citation>
    <scope>NUCLEOTIDE SEQUENCE</scope>
    <source>
        <strain evidence="2">MSr11367</strain>
    </source>
</reference>
<dbReference type="PANTHER" id="PTHR28283">
    <property type="entry name" value="3',5'-CYCLIC-NUCLEOTIDE PHOSPHODIESTERASE 1"/>
    <property type="match status" value="1"/>
</dbReference>
<feature type="domain" description="Metallo-beta-lactamase" evidence="1">
    <location>
        <begin position="17"/>
        <end position="205"/>
    </location>
</feature>
<sequence>MDLRVIGCHGGETPRHRTSAFLLDDRVAIDAGSLTSGMDLEAQCKLEAVLVSHAHLDHIRDLATIADNRAQNGCKPLVVCGIKPSIELLKKHFFNGKLWPDFTTIPTASKPTIVYQVLKPEVPAKVAGLTVRAILVSHTIDCSAFIIEYDGKTASKRGAIAYSGDTGPTKRFWEVLNEVEGLRALLMEVSFPNAQQKLATVSGHHTPQTLGPELAKYKNPKDLATLLYHMKPTFQGEVERECAKLKGLNLTVLSLGDHFIL</sequence>
<evidence type="ECO:0000313" key="2">
    <source>
        <dbReference type="EMBL" id="WXB09551.1"/>
    </source>
</evidence>
<dbReference type="Gene3D" id="3.60.15.10">
    <property type="entry name" value="Ribonuclease Z/Hydroxyacylglutathione hydrolase-like"/>
    <property type="match status" value="1"/>
</dbReference>
<name>A0ABZ2LK81_9BACT</name>
<dbReference type="EMBL" id="CP089983">
    <property type="protein sequence ID" value="WXB09551.1"/>
    <property type="molecule type" value="Genomic_DNA"/>
</dbReference>
<proteinExistence type="predicted"/>
<protein>
    <submittedName>
        <fullName evidence="2">3',5'-cyclic-nucleotide phosphodiesterase</fullName>
    </submittedName>
</protein>
<dbReference type="SMART" id="SM00849">
    <property type="entry name" value="Lactamase_B"/>
    <property type="match status" value="1"/>
</dbReference>
<dbReference type="PANTHER" id="PTHR28283:SF1">
    <property type="entry name" value="3',5'-CYCLIC-NUCLEOTIDE PHOSPHODIESTERASE 1"/>
    <property type="match status" value="1"/>
</dbReference>
<dbReference type="SUPFAM" id="SSF56281">
    <property type="entry name" value="Metallo-hydrolase/oxidoreductase"/>
    <property type="match status" value="1"/>
</dbReference>
<gene>
    <name evidence="2" type="ORF">LVJ94_20250</name>
</gene>
<accession>A0ABZ2LK81</accession>
<dbReference type="RefSeq" id="WP_394839223.1">
    <property type="nucleotide sequence ID" value="NZ_CP089929.1"/>
</dbReference>
<keyword evidence="3" id="KW-1185">Reference proteome</keyword>